<proteinExistence type="predicted"/>
<dbReference type="EMBL" id="CADCUW010000496">
    <property type="protein sequence ID" value="CAA9443045.1"/>
    <property type="molecule type" value="Genomic_DNA"/>
</dbReference>
<dbReference type="AlphaFoldDB" id="A0A6J4QPR6"/>
<feature type="non-terminal residue" evidence="1">
    <location>
        <position position="31"/>
    </location>
</feature>
<accession>A0A6J4QPR6</accession>
<gene>
    <name evidence="1" type="ORF">AVDCRST_MAG01-01-3836</name>
</gene>
<feature type="non-terminal residue" evidence="1">
    <location>
        <position position="1"/>
    </location>
</feature>
<organism evidence="1">
    <name type="scientific">uncultured Rubrobacteraceae bacterium</name>
    <dbReference type="NCBI Taxonomy" id="349277"/>
    <lineage>
        <taxon>Bacteria</taxon>
        <taxon>Bacillati</taxon>
        <taxon>Actinomycetota</taxon>
        <taxon>Rubrobacteria</taxon>
        <taxon>Rubrobacterales</taxon>
        <taxon>Rubrobacteraceae</taxon>
        <taxon>environmental samples</taxon>
    </lineage>
</organism>
<protein>
    <submittedName>
        <fullName evidence="1">Uncharacterized protein</fullName>
    </submittedName>
</protein>
<evidence type="ECO:0000313" key="1">
    <source>
        <dbReference type="EMBL" id="CAA9443045.1"/>
    </source>
</evidence>
<reference evidence="1" key="1">
    <citation type="submission" date="2020-02" db="EMBL/GenBank/DDBJ databases">
        <authorList>
            <person name="Meier V. D."/>
        </authorList>
    </citation>
    <scope>NUCLEOTIDE SEQUENCE</scope>
    <source>
        <strain evidence="1">AVDCRST_MAG01</strain>
    </source>
</reference>
<sequence length="31" mass="2706">GGRALAAVLAPQVGAGTGGRTGGVGREGGGV</sequence>
<name>A0A6J4QPR6_9ACTN</name>